<sequence length="77" mass="8849">MSPVFTLSKKPMSWSISERKTNFLKRTFSLATAMDRKHVRIPPNIPLAKFAAMNRMAFFLNVSKFFFTVMVSSTCPL</sequence>
<protein>
    <submittedName>
        <fullName evidence="1">Uncharacterized protein</fullName>
    </submittedName>
</protein>
<accession>A0A3M7Q545</accession>
<name>A0A3M7Q545_BRAPC</name>
<dbReference type="AlphaFoldDB" id="A0A3M7Q545"/>
<comment type="caution">
    <text evidence="1">The sequence shown here is derived from an EMBL/GenBank/DDBJ whole genome shotgun (WGS) entry which is preliminary data.</text>
</comment>
<dbReference type="Proteomes" id="UP000276133">
    <property type="component" value="Unassembled WGS sequence"/>
</dbReference>
<dbReference type="EMBL" id="REGN01007389">
    <property type="protein sequence ID" value="RNA06443.1"/>
    <property type="molecule type" value="Genomic_DNA"/>
</dbReference>
<keyword evidence="2" id="KW-1185">Reference proteome</keyword>
<proteinExistence type="predicted"/>
<organism evidence="1 2">
    <name type="scientific">Brachionus plicatilis</name>
    <name type="common">Marine rotifer</name>
    <name type="synonym">Brachionus muelleri</name>
    <dbReference type="NCBI Taxonomy" id="10195"/>
    <lineage>
        <taxon>Eukaryota</taxon>
        <taxon>Metazoa</taxon>
        <taxon>Spiralia</taxon>
        <taxon>Gnathifera</taxon>
        <taxon>Rotifera</taxon>
        <taxon>Eurotatoria</taxon>
        <taxon>Monogononta</taxon>
        <taxon>Pseudotrocha</taxon>
        <taxon>Ploima</taxon>
        <taxon>Brachionidae</taxon>
        <taxon>Brachionus</taxon>
    </lineage>
</organism>
<gene>
    <name evidence="1" type="ORF">BpHYR1_000374</name>
</gene>
<evidence type="ECO:0000313" key="1">
    <source>
        <dbReference type="EMBL" id="RNA06443.1"/>
    </source>
</evidence>
<reference evidence="1 2" key="1">
    <citation type="journal article" date="2018" name="Sci. Rep.">
        <title>Genomic signatures of local adaptation to the degree of environmental predictability in rotifers.</title>
        <authorList>
            <person name="Franch-Gras L."/>
            <person name="Hahn C."/>
            <person name="Garcia-Roger E.M."/>
            <person name="Carmona M.J."/>
            <person name="Serra M."/>
            <person name="Gomez A."/>
        </authorList>
    </citation>
    <scope>NUCLEOTIDE SEQUENCE [LARGE SCALE GENOMIC DNA]</scope>
    <source>
        <strain evidence="1">HYR1</strain>
    </source>
</reference>
<evidence type="ECO:0000313" key="2">
    <source>
        <dbReference type="Proteomes" id="UP000276133"/>
    </source>
</evidence>